<comment type="similarity">
    <text evidence="8">Belongs to the insect chemoreceptor superfamily. Gustatory receptor (GR) family.</text>
</comment>
<feature type="transmembrane region" description="Helical" evidence="8">
    <location>
        <begin position="97"/>
        <end position="122"/>
    </location>
</feature>
<comment type="caution">
    <text evidence="9">The sequence shown here is derived from an EMBL/GenBank/DDBJ whole genome shotgun (WGS) entry which is preliminary data.</text>
</comment>
<comment type="subcellular location">
    <subcellularLocation>
        <location evidence="1 8">Cell membrane</location>
        <topology evidence="1 8">Multi-pass membrane protein</topology>
    </subcellularLocation>
</comment>
<dbReference type="InterPro" id="IPR013604">
    <property type="entry name" value="7TM_chemorcpt"/>
</dbReference>
<evidence type="ECO:0000256" key="2">
    <source>
        <dbReference type="ARBA" id="ARBA00022475"/>
    </source>
</evidence>
<evidence type="ECO:0000313" key="9">
    <source>
        <dbReference type="EMBL" id="KAK9506016.1"/>
    </source>
</evidence>
<evidence type="ECO:0000313" key="10">
    <source>
        <dbReference type="Proteomes" id="UP001461498"/>
    </source>
</evidence>
<evidence type="ECO:0000256" key="3">
    <source>
        <dbReference type="ARBA" id="ARBA00022692"/>
    </source>
</evidence>
<evidence type="ECO:0000256" key="5">
    <source>
        <dbReference type="ARBA" id="ARBA00023136"/>
    </source>
</evidence>
<keyword evidence="7 8" id="KW-0807">Transducer</keyword>
<dbReference type="GO" id="GO:0007635">
    <property type="term" value="P:chemosensory behavior"/>
    <property type="evidence" value="ECO:0007669"/>
    <property type="project" value="TreeGrafter"/>
</dbReference>
<dbReference type="PANTHER" id="PTHR21143">
    <property type="entry name" value="INVERTEBRATE GUSTATORY RECEPTOR"/>
    <property type="match status" value="1"/>
</dbReference>
<comment type="caution">
    <text evidence="8">Lacks conserved residue(s) required for the propagation of feature annotation.</text>
</comment>
<feature type="transmembrane region" description="Helical" evidence="8">
    <location>
        <begin position="55"/>
        <end position="77"/>
    </location>
</feature>
<proteinExistence type="inferred from homology"/>
<comment type="function">
    <text evidence="8">Gustatory receptor which mediates acceptance or avoidance behavior, depending on its substrates.</text>
</comment>
<feature type="transmembrane region" description="Helical" evidence="8">
    <location>
        <begin position="257"/>
        <end position="280"/>
    </location>
</feature>
<reference evidence="9 10" key="1">
    <citation type="submission" date="2022-12" db="EMBL/GenBank/DDBJ databases">
        <title>Chromosome-level genome assembly of true bugs.</title>
        <authorList>
            <person name="Ma L."/>
            <person name="Li H."/>
        </authorList>
    </citation>
    <scope>NUCLEOTIDE SEQUENCE [LARGE SCALE GENOMIC DNA]</scope>
    <source>
        <strain evidence="9">Lab_2022b</strain>
    </source>
</reference>
<keyword evidence="6 8" id="KW-0675">Receptor</keyword>
<keyword evidence="5 8" id="KW-0472">Membrane</keyword>
<name>A0AAW1D4X8_9HEMI</name>
<dbReference type="GO" id="GO:0008049">
    <property type="term" value="P:male courtship behavior"/>
    <property type="evidence" value="ECO:0007669"/>
    <property type="project" value="TreeGrafter"/>
</dbReference>
<protein>
    <recommendedName>
        <fullName evidence="8">Gustatory receptor</fullName>
    </recommendedName>
</protein>
<dbReference type="Pfam" id="PF08395">
    <property type="entry name" value="7tm_7"/>
    <property type="match status" value="1"/>
</dbReference>
<keyword evidence="2 8" id="KW-1003">Cell membrane</keyword>
<dbReference type="GO" id="GO:0005886">
    <property type="term" value="C:plasma membrane"/>
    <property type="evidence" value="ECO:0007669"/>
    <property type="project" value="UniProtKB-SubCell"/>
</dbReference>
<dbReference type="AlphaFoldDB" id="A0AAW1D4X8"/>
<accession>A0AAW1D4X8</accession>
<feature type="transmembrane region" description="Helical" evidence="8">
    <location>
        <begin position="286"/>
        <end position="305"/>
    </location>
</feature>
<dbReference type="GO" id="GO:0043025">
    <property type="term" value="C:neuronal cell body"/>
    <property type="evidence" value="ECO:0007669"/>
    <property type="project" value="TreeGrafter"/>
</dbReference>
<dbReference type="Proteomes" id="UP001461498">
    <property type="component" value="Unassembled WGS sequence"/>
</dbReference>
<organism evidence="9 10">
    <name type="scientific">Rhynocoris fuscipes</name>
    <dbReference type="NCBI Taxonomy" id="488301"/>
    <lineage>
        <taxon>Eukaryota</taxon>
        <taxon>Metazoa</taxon>
        <taxon>Ecdysozoa</taxon>
        <taxon>Arthropoda</taxon>
        <taxon>Hexapoda</taxon>
        <taxon>Insecta</taxon>
        <taxon>Pterygota</taxon>
        <taxon>Neoptera</taxon>
        <taxon>Paraneoptera</taxon>
        <taxon>Hemiptera</taxon>
        <taxon>Heteroptera</taxon>
        <taxon>Panheteroptera</taxon>
        <taxon>Cimicomorpha</taxon>
        <taxon>Reduviidae</taxon>
        <taxon>Harpactorinae</taxon>
        <taxon>Harpactorini</taxon>
        <taxon>Rhynocoris</taxon>
    </lineage>
</organism>
<feature type="transmembrane region" description="Helical" evidence="8">
    <location>
        <begin position="352"/>
        <end position="378"/>
    </location>
</feature>
<gene>
    <name evidence="9" type="ORF">O3M35_008034</name>
</gene>
<dbReference type="GO" id="GO:0030425">
    <property type="term" value="C:dendrite"/>
    <property type="evidence" value="ECO:0007669"/>
    <property type="project" value="TreeGrafter"/>
</dbReference>
<keyword evidence="3 8" id="KW-0812">Transmembrane</keyword>
<evidence type="ECO:0000256" key="8">
    <source>
        <dbReference type="RuleBase" id="RU363108"/>
    </source>
</evidence>
<evidence type="ECO:0000256" key="1">
    <source>
        <dbReference type="ARBA" id="ARBA00004651"/>
    </source>
</evidence>
<dbReference type="GO" id="GO:0050909">
    <property type="term" value="P:sensory perception of taste"/>
    <property type="evidence" value="ECO:0007669"/>
    <property type="project" value="InterPro"/>
</dbReference>
<evidence type="ECO:0000256" key="7">
    <source>
        <dbReference type="ARBA" id="ARBA00023224"/>
    </source>
</evidence>
<evidence type="ECO:0000256" key="6">
    <source>
        <dbReference type="ARBA" id="ARBA00023170"/>
    </source>
</evidence>
<keyword evidence="10" id="KW-1185">Reference proteome</keyword>
<dbReference type="GO" id="GO:0007165">
    <property type="term" value="P:signal transduction"/>
    <property type="evidence" value="ECO:0007669"/>
    <property type="project" value="UniProtKB-KW"/>
</dbReference>
<evidence type="ECO:0000256" key="4">
    <source>
        <dbReference type="ARBA" id="ARBA00022989"/>
    </source>
</evidence>
<dbReference type="EMBL" id="JAPXFL010000005">
    <property type="protein sequence ID" value="KAK9506016.1"/>
    <property type="molecule type" value="Genomic_DNA"/>
</dbReference>
<dbReference type="PANTHER" id="PTHR21143:SF104">
    <property type="entry name" value="GUSTATORY RECEPTOR 8A-RELATED"/>
    <property type="match status" value="1"/>
</dbReference>
<sequence>MNAIFSKRKQCDLFPKQNYDKMSAIQSINARSRISKYVGLLPFNITSKGSVEISIFWSIWSLIPFALLTAGVIWTSYVESRVDYIDSKDKQHIKEIIFVTVIISSKNIIVIAFLALHLVWLFRNYKKLESAFKYLMEIEGKLPKMESSWQQAVTYGIVLICIFSELHPDGYTPYIITYTLVNMVPSGLVFAALHQFTELLQICRYHFRKISSTFEEVKLTLEMLTPESRKSALLEQCKKNNDLIGCCEKLNYCYGPLLLITVINCFAEISSSLFIIHYYWDFLYNQTFFICMWMLMFLCLLRYLLASCEKTVDMANEFYDNLAETLLNCNDLSNEPCFTVSLLSRKTLNFSAFGYFTIDYGLFFSIIAASITYFLVFIEFNSLSSVSKAHLNATIYVDQ</sequence>
<dbReference type="GO" id="GO:0030424">
    <property type="term" value="C:axon"/>
    <property type="evidence" value="ECO:0007669"/>
    <property type="project" value="TreeGrafter"/>
</dbReference>
<keyword evidence="4 8" id="KW-1133">Transmembrane helix</keyword>